<evidence type="ECO:0000313" key="3">
    <source>
        <dbReference type="Proteomes" id="UP000013827"/>
    </source>
</evidence>
<dbReference type="Pfam" id="PF05050">
    <property type="entry name" value="Methyltransf_21"/>
    <property type="match status" value="1"/>
</dbReference>
<dbReference type="Proteomes" id="UP000013827">
    <property type="component" value="Unassembled WGS sequence"/>
</dbReference>
<proteinExistence type="predicted"/>
<dbReference type="EnsemblProtists" id="EOD25452">
    <property type="protein sequence ID" value="EOD25452"/>
    <property type="gene ID" value="EMIHUDRAFT_443628"/>
</dbReference>
<organism evidence="2 3">
    <name type="scientific">Emiliania huxleyi (strain CCMP1516)</name>
    <dbReference type="NCBI Taxonomy" id="280463"/>
    <lineage>
        <taxon>Eukaryota</taxon>
        <taxon>Haptista</taxon>
        <taxon>Haptophyta</taxon>
        <taxon>Prymnesiophyceae</taxon>
        <taxon>Isochrysidales</taxon>
        <taxon>Noelaerhabdaceae</taxon>
        <taxon>Emiliania</taxon>
    </lineage>
</organism>
<dbReference type="RefSeq" id="XP_005777880.1">
    <property type="nucleotide sequence ID" value="XM_005777823.1"/>
</dbReference>
<dbReference type="InterPro" id="IPR052514">
    <property type="entry name" value="SAM-dependent_MTase"/>
</dbReference>
<sequence>MSIVLSLLPVVVLAQTKEPFYLGDYKINCFVPQVNADMYLDTRDQGIVGHLCRGRGWEPEITNGMLNALQPSWTVVDVGANFGWHTLHFANKLRPGGGKVISVEASPRTHSLLQTTLENTGMLGNTIRLHNIAISDRPGTVAFSSTPDRALNNHIVANNNEAGSVQVQAKPLDALLADEPRVDFIKIDVEGFEAKAWRGLNRTLAKNPRCILVIECNTARMRARTDMDPAAFYAELSWRAGGKLQALTDGGIQPITIDALLNGPEVLVWVQRRRARHEA</sequence>
<dbReference type="RefSeq" id="XP_005777881.1">
    <property type="nucleotide sequence ID" value="XM_005777824.1"/>
</dbReference>
<dbReference type="SUPFAM" id="SSF53335">
    <property type="entry name" value="S-adenosyl-L-methionine-dependent methyltransferases"/>
    <property type="match status" value="1"/>
</dbReference>
<dbReference type="EnsemblProtists" id="EOD25451">
    <property type="protein sequence ID" value="EOD25451"/>
    <property type="gene ID" value="EMIHUDRAFT_443624"/>
</dbReference>
<keyword evidence="3" id="KW-1185">Reference proteome</keyword>
<dbReference type="HOGENOM" id="CLU_999030_0_0_1"/>
<dbReference type="PANTHER" id="PTHR34203:SF15">
    <property type="entry name" value="SLL1173 PROTEIN"/>
    <property type="match status" value="1"/>
</dbReference>
<name>A0A0D3JPL7_EMIH1</name>
<dbReference type="InterPro" id="IPR006342">
    <property type="entry name" value="FkbM_mtfrase"/>
</dbReference>
<dbReference type="KEGG" id="ehx:EMIHUDRAFT_443624"/>
<reference evidence="3" key="1">
    <citation type="journal article" date="2013" name="Nature">
        <title>Pan genome of the phytoplankton Emiliania underpins its global distribution.</title>
        <authorList>
            <person name="Read B.A."/>
            <person name="Kegel J."/>
            <person name="Klute M.J."/>
            <person name="Kuo A."/>
            <person name="Lefebvre S.C."/>
            <person name="Maumus F."/>
            <person name="Mayer C."/>
            <person name="Miller J."/>
            <person name="Monier A."/>
            <person name="Salamov A."/>
            <person name="Young J."/>
            <person name="Aguilar M."/>
            <person name="Claverie J.M."/>
            <person name="Frickenhaus S."/>
            <person name="Gonzalez K."/>
            <person name="Herman E.K."/>
            <person name="Lin Y.C."/>
            <person name="Napier J."/>
            <person name="Ogata H."/>
            <person name="Sarno A.F."/>
            <person name="Shmutz J."/>
            <person name="Schroeder D."/>
            <person name="de Vargas C."/>
            <person name="Verret F."/>
            <person name="von Dassow P."/>
            <person name="Valentin K."/>
            <person name="Van de Peer Y."/>
            <person name="Wheeler G."/>
            <person name="Dacks J.B."/>
            <person name="Delwiche C.F."/>
            <person name="Dyhrman S.T."/>
            <person name="Glockner G."/>
            <person name="John U."/>
            <person name="Richards T."/>
            <person name="Worden A.Z."/>
            <person name="Zhang X."/>
            <person name="Grigoriev I.V."/>
            <person name="Allen A.E."/>
            <person name="Bidle K."/>
            <person name="Borodovsky M."/>
            <person name="Bowler C."/>
            <person name="Brownlee C."/>
            <person name="Cock J.M."/>
            <person name="Elias M."/>
            <person name="Gladyshev V.N."/>
            <person name="Groth M."/>
            <person name="Guda C."/>
            <person name="Hadaegh A."/>
            <person name="Iglesias-Rodriguez M.D."/>
            <person name="Jenkins J."/>
            <person name="Jones B.M."/>
            <person name="Lawson T."/>
            <person name="Leese F."/>
            <person name="Lindquist E."/>
            <person name="Lobanov A."/>
            <person name="Lomsadze A."/>
            <person name="Malik S.B."/>
            <person name="Marsh M.E."/>
            <person name="Mackinder L."/>
            <person name="Mock T."/>
            <person name="Mueller-Roeber B."/>
            <person name="Pagarete A."/>
            <person name="Parker M."/>
            <person name="Probert I."/>
            <person name="Quesneville H."/>
            <person name="Raines C."/>
            <person name="Rensing S.A."/>
            <person name="Riano-Pachon D.M."/>
            <person name="Richier S."/>
            <person name="Rokitta S."/>
            <person name="Shiraiwa Y."/>
            <person name="Soanes D.M."/>
            <person name="van der Giezen M."/>
            <person name="Wahlund T.M."/>
            <person name="Williams B."/>
            <person name="Wilson W."/>
            <person name="Wolfe G."/>
            <person name="Wurch L.L."/>
        </authorList>
    </citation>
    <scope>NUCLEOTIDE SEQUENCE</scope>
</reference>
<dbReference type="Gene3D" id="3.40.50.150">
    <property type="entry name" value="Vaccinia Virus protein VP39"/>
    <property type="match status" value="1"/>
</dbReference>
<dbReference type="AlphaFoldDB" id="A0A0D3JPL7"/>
<dbReference type="GeneID" id="17270997"/>
<accession>A0A0D3JPL7</accession>
<dbReference type="GeneID" id="17270998"/>
<feature type="domain" description="Methyltransferase FkbM" evidence="1">
    <location>
        <begin position="77"/>
        <end position="218"/>
    </location>
</feature>
<protein>
    <recommendedName>
        <fullName evidence="1">Methyltransferase FkbM domain-containing protein</fullName>
    </recommendedName>
</protein>
<dbReference type="KEGG" id="ehx:EMIHUDRAFT_443628"/>
<dbReference type="PaxDb" id="2903-EOD25451"/>
<evidence type="ECO:0000259" key="1">
    <source>
        <dbReference type="Pfam" id="PF05050"/>
    </source>
</evidence>
<dbReference type="InterPro" id="IPR029063">
    <property type="entry name" value="SAM-dependent_MTases_sf"/>
</dbReference>
<reference evidence="2" key="2">
    <citation type="submission" date="2024-10" db="UniProtKB">
        <authorList>
            <consortium name="EnsemblProtists"/>
        </authorList>
    </citation>
    <scope>IDENTIFICATION</scope>
</reference>
<dbReference type="PANTHER" id="PTHR34203">
    <property type="entry name" value="METHYLTRANSFERASE, FKBM FAMILY PROTEIN"/>
    <property type="match status" value="1"/>
</dbReference>
<evidence type="ECO:0000313" key="2">
    <source>
        <dbReference type="EnsemblProtists" id="EOD25452"/>
    </source>
</evidence>
<dbReference type="NCBIfam" id="TIGR01444">
    <property type="entry name" value="fkbM_fam"/>
    <property type="match status" value="1"/>
</dbReference>